<keyword evidence="5" id="KW-0997">Cell inner membrane</keyword>
<dbReference type="PROSITE" id="PS52015">
    <property type="entry name" value="TONB_CTD"/>
    <property type="match status" value="1"/>
</dbReference>
<keyword evidence="6" id="KW-0812">Transmembrane</keyword>
<keyword evidence="13" id="KW-1185">Reference proteome</keyword>
<keyword evidence="4" id="KW-1003">Cell membrane</keyword>
<proteinExistence type="inferred from homology"/>
<dbReference type="Pfam" id="PF03544">
    <property type="entry name" value="TonB_C"/>
    <property type="match status" value="1"/>
</dbReference>
<keyword evidence="8" id="KW-1133">Transmembrane helix</keyword>
<evidence type="ECO:0000313" key="12">
    <source>
        <dbReference type="EMBL" id="TWI82949.1"/>
    </source>
</evidence>
<dbReference type="RefSeq" id="WP_145345765.1">
    <property type="nucleotide sequence ID" value="NZ_SMLY01000080.1"/>
</dbReference>
<keyword evidence="9" id="KW-0472">Membrane</keyword>
<feature type="compositionally biased region" description="Polar residues" evidence="10">
    <location>
        <begin position="115"/>
        <end position="128"/>
    </location>
</feature>
<evidence type="ECO:0000256" key="10">
    <source>
        <dbReference type="SAM" id="MobiDB-lite"/>
    </source>
</evidence>
<feature type="compositionally biased region" description="Low complexity" evidence="10">
    <location>
        <begin position="178"/>
        <end position="189"/>
    </location>
</feature>
<dbReference type="Gene3D" id="3.30.1150.10">
    <property type="match status" value="1"/>
</dbReference>
<feature type="compositionally biased region" description="Low complexity" evidence="10">
    <location>
        <begin position="279"/>
        <end position="291"/>
    </location>
</feature>
<dbReference type="GO" id="GO:0098797">
    <property type="term" value="C:plasma membrane protein complex"/>
    <property type="evidence" value="ECO:0007669"/>
    <property type="project" value="TreeGrafter"/>
</dbReference>
<evidence type="ECO:0000256" key="3">
    <source>
        <dbReference type="ARBA" id="ARBA00022448"/>
    </source>
</evidence>
<dbReference type="GO" id="GO:0055085">
    <property type="term" value="P:transmembrane transport"/>
    <property type="evidence" value="ECO:0007669"/>
    <property type="project" value="InterPro"/>
</dbReference>
<dbReference type="AlphaFoldDB" id="A0A562SNQ4"/>
<dbReference type="GO" id="GO:0015031">
    <property type="term" value="P:protein transport"/>
    <property type="evidence" value="ECO:0007669"/>
    <property type="project" value="UniProtKB-KW"/>
</dbReference>
<dbReference type="PANTHER" id="PTHR33446:SF2">
    <property type="entry name" value="PROTEIN TONB"/>
    <property type="match status" value="1"/>
</dbReference>
<dbReference type="NCBIfam" id="TIGR01352">
    <property type="entry name" value="tonB_Cterm"/>
    <property type="match status" value="1"/>
</dbReference>
<gene>
    <name evidence="12" type="ORF">JM93_03464</name>
</gene>
<organism evidence="12 13">
    <name type="scientific">Roseibium hamelinense</name>
    <dbReference type="NCBI Taxonomy" id="150831"/>
    <lineage>
        <taxon>Bacteria</taxon>
        <taxon>Pseudomonadati</taxon>
        <taxon>Pseudomonadota</taxon>
        <taxon>Alphaproteobacteria</taxon>
        <taxon>Hyphomicrobiales</taxon>
        <taxon>Stappiaceae</taxon>
        <taxon>Roseibium</taxon>
    </lineage>
</organism>
<evidence type="ECO:0000259" key="11">
    <source>
        <dbReference type="PROSITE" id="PS52015"/>
    </source>
</evidence>
<comment type="caution">
    <text evidence="12">The sequence shown here is derived from an EMBL/GenBank/DDBJ whole genome shotgun (WGS) entry which is preliminary data.</text>
</comment>
<feature type="region of interest" description="Disordered" evidence="10">
    <location>
        <begin position="72"/>
        <end position="298"/>
    </location>
</feature>
<dbReference type="SUPFAM" id="SSF74653">
    <property type="entry name" value="TolA/TonB C-terminal domain"/>
    <property type="match status" value="1"/>
</dbReference>
<dbReference type="GO" id="GO:0031992">
    <property type="term" value="F:energy transducer activity"/>
    <property type="evidence" value="ECO:0007669"/>
    <property type="project" value="TreeGrafter"/>
</dbReference>
<evidence type="ECO:0000256" key="1">
    <source>
        <dbReference type="ARBA" id="ARBA00004383"/>
    </source>
</evidence>
<sequence length="388" mass="40806">MKALRIWIFGLVAAVTIHAGLLAAILIQQDDGLAEADTGGTFDTVLTLTLNDGADTGTMGGDADRIAGAETEAATPLQAPGDRDAEPVPEAETAQPDRARAAELAEPLQDESADKPQSGQPPLTSQLESAVHITSPRSVVQPNKHQKAASNTTATQAPNKTVPIVENVVEATSQSTLESPQQQSEQVVSNPGEALSEPPHAPNPVVAALDPIDVPNSADKVPDGSTATTLHVPKPAPDTHYEARRTAAAKARQKATAEHQRKTVQGRQQGDSRETTKRGSAGQGTSAAAHAAKGDHKSYARTLRQWVERHKRYPVKARERGITGRGLLKITIARSGKVLSSSLVKSTGNGTLDAALKALPKRASPFPQMPSGLPGSRLTFSVPVSFRK</sequence>
<evidence type="ECO:0000256" key="5">
    <source>
        <dbReference type="ARBA" id="ARBA00022519"/>
    </source>
</evidence>
<evidence type="ECO:0000256" key="7">
    <source>
        <dbReference type="ARBA" id="ARBA00022927"/>
    </source>
</evidence>
<evidence type="ECO:0000256" key="9">
    <source>
        <dbReference type="ARBA" id="ARBA00023136"/>
    </source>
</evidence>
<evidence type="ECO:0000256" key="2">
    <source>
        <dbReference type="ARBA" id="ARBA00006555"/>
    </source>
</evidence>
<feature type="compositionally biased region" description="Polar residues" evidence="10">
    <location>
        <begin position="135"/>
        <end position="159"/>
    </location>
</feature>
<accession>A0A562SNQ4</accession>
<keyword evidence="3" id="KW-0813">Transport</keyword>
<feature type="domain" description="TonB C-terminal" evidence="11">
    <location>
        <begin position="298"/>
        <end position="388"/>
    </location>
</feature>
<keyword evidence="7" id="KW-0653">Protein transport</keyword>
<dbReference type="InterPro" id="IPR037682">
    <property type="entry name" value="TonB_C"/>
</dbReference>
<comment type="subcellular location">
    <subcellularLocation>
        <location evidence="1">Cell inner membrane</location>
        <topology evidence="1">Single-pass membrane protein</topology>
        <orientation evidence="1">Periplasmic side</orientation>
    </subcellularLocation>
</comment>
<dbReference type="Proteomes" id="UP000320593">
    <property type="component" value="Unassembled WGS sequence"/>
</dbReference>
<dbReference type="InterPro" id="IPR051045">
    <property type="entry name" value="TonB-dependent_transducer"/>
</dbReference>
<dbReference type="PANTHER" id="PTHR33446">
    <property type="entry name" value="PROTEIN TONB-RELATED"/>
    <property type="match status" value="1"/>
</dbReference>
<dbReference type="InterPro" id="IPR006260">
    <property type="entry name" value="TonB/TolA_C"/>
</dbReference>
<dbReference type="OrthoDB" id="8481221at2"/>
<evidence type="ECO:0000313" key="13">
    <source>
        <dbReference type="Proteomes" id="UP000320593"/>
    </source>
</evidence>
<name>A0A562SNQ4_9HYPH</name>
<dbReference type="EMBL" id="VLLF01000008">
    <property type="protein sequence ID" value="TWI82949.1"/>
    <property type="molecule type" value="Genomic_DNA"/>
</dbReference>
<comment type="similarity">
    <text evidence="2">Belongs to the TonB family.</text>
</comment>
<evidence type="ECO:0000256" key="6">
    <source>
        <dbReference type="ARBA" id="ARBA00022692"/>
    </source>
</evidence>
<evidence type="ECO:0000256" key="4">
    <source>
        <dbReference type="ARBA" id="ARBA00022475"/>
    </source>
</evidence>
<protein>
    <submittedName>
        <fullName evidence="12">TonB family protein</fullName>
    </submittedName>
</protein>
<reference evidence="12 13" key="1">
    <citation type="submission" date="2019-07" db="EMBL/GenBank/DDBJ databases">
        <title>Genomic Encyclopedia of Archaeal and Bacterial Type Strains, Phase II (KMG-II): from individual species to whole genera.</title>
        <authorList>
            <person name="Goeker M."/>
        </authorList>
    </citation>
    <scope>NUCLEOTIDE SEQUENCE [LARGE SCALE GENOMIC DNA]</scope>
    <source>
        <strain evidence="12 13">ATCC BAA-252</strain>
    </source>
</reference>
<evidence type="ECO:0000256" key="8">
    <source>
        <dbReference type="ARBA" id="ARBA00022989"/>
    </source>
</evidence>